<dbReference type="RefSeq" id="WP_092577883.1">
    <property type="nucleotide sequence ID" value="NZ_FOFN01000002.1"/>
</dbReference>
<dbReference type="STRING" id="419940.SAMN05421824_1397"/>
<dbReference type="Pfam" id="PF14403">
    <property type="entry name" value="CP_ATPgrasp_2"/>
    <property type="match status" value="1"/>
</dbReference>
<gene>
    <name evidence="3" type="ORF">SAMN05421824_1397</name>
</gene>
<dbReference type="Pfam" id="PF04168">
    <property type="entry name" value="Alpha-E"/>
    <property type="match status" value="1"/>
</dbReference>
<feature type="domain" description="Circularly permuted ATP-grasp type 2" evidence="2">
    <location>
        <begin position="85"/>
        <end position="461"/>
    </location>
</feature>
<dbReference type="Gene3D" id="3.30.1490.270">
    <property type="match status" value="1"/>
</dbReference>
<accession>A0A1H9F7F3</accession>
<dbReference type="EMBL" id="FOFN01000002">
    <property type="protein sequence ID" value="SEQ33799.1"/>
    <property type="molecule type" value="Genomic_DNA"/>
</dbReference>
<dbReference type="Gene3D" id="3.40.50.11290">
    <property type="match status" value="1"/>
</dbReference>
<sequence length="852" mass="98574">MPNNSNILFQNYFSNFKNYDEVLKSDMSINPNWQKLLENLTHLGNDNLREKQNEINWLLEENGVTYNVYNDPEGMHRSWRLNIVPFLIHQIEWQTIERGLIQRAELLNLILKDIYGKRELITNGIVPQEVVFAHRGFLRQCDQIQYKTSKQLLIHSADLARGPDGRMWVVNDRTQAPSGMGYALENRYSLSRMMPNLFKGINVIQPTHFFNELNQMLLDAAPYNTNNPSIVILTPGPLNETYFDHAYMASFLGYPLVTGNDLVVRNGKLWMKTLKALKQVDVVLKRVDDAFMDPLELREDSYLGVAGLLDVVRNKQVSIVNPIGAGVLENSGLIPFMNGICNYFLNEDLILPQIASWWCGQEKERNHVLNNIKEFVVKRIDRSNREHIYFCEFLDDVALNNLKNEILLKPYKFVAQEKISFSTAPDFQNAALEPRKVMCRTFAVAKKESYSIMPGGLVRVAAERENLFVSNQRGGVSKDFWIISDEFQNSIQNYSWDNSCKLSFSDVNDLPSNTAENLYWSGRYLGRAITTARYLRMVLNRMNDEQYNNESAESISLVYLYKSITNITSTFPGFVGKDSDKTLQDPLLEIISLLLDEDRLGGFAQTMFSFDHSYYSLRSLWSKDMWRVFDGIKKLWTKFKAIENYTVADLTKFLDRIITRLIAFMGLIEESILVSQGLLLYFIGLQTEQAMMNIAKLRTLLVFNYDEQLQYEILESFLTSNESLNIYRYSYRSYLSIENVIQLMVLNTEYAKSLAYQLRRIQKDIDRLPKSESNSEINSSSFYISKANKILEKATISDLLQLDDIESLRIKLEDVLAEISNNLHKSSIALSDTYFNHAYRQKQLVNQNFPMP</sequence>
<dbReference type="PANTHER" id="PTHR34595:SF2">
    <property type="entry name" value="BLR2978 PROTEIN"/>
    <property type="match status" value="1"/>
</dbReference>
<dbReference type="AlphaFoldDB" id="A0A1H9F7F3"/>
<reference evidence="3 4" key="1">
    <citation type="submission" date="2016-10" db="EMBL/GenBank/DDBJ databases">
        <authorList>
            <person name="de Groot N.N."/>
        </authorList>
    </citation>
    <scope>NUCLEOTIDE SEQUENCE [LARGE SCALE GENOMIC DNA]</scope>
    <source>
        <strain evidence="3 4">DSM 21035</strain>
    </source>
</reference>
<dbReference type="Proteomes" id="UP000198999">
    <property type="component" value="Unassembled WGS sequence"/>
</dbReference>
<protein>
    <submittedName>
        <fullName evidence="3">Uncharacterized conserved protein, circularly permuted ATPgrasp superfamily</fullName>
    </submittedName>
</protein>
<evidence type="ECO:0000313" key="4">
    <source>
        <dbReference type="Proteomes" id="UP000198999"/>
    </source>
</evidence>
<keyword evidence="4" id="KW-1185">Reference proteome</keyword>
<feature type="domain" description="DUF403" evidence="1">
    <location>
        <begin position="510"/>
        <end position="835"/>
    </location>
</feature>
<evidence type="ECO:0000259" key="1">
    <source>
        <dbReference type="Pfam" id="PF04168"/>
    </source>
</evidence>
<name>A0A1H9F7F3_9FLAO</name>
<dbReference type="OrthoDB" id="9803842at2"/>
<organism evidence="3 4">
    <name type="scientific">Hyunsoonleella jejuensis</name>
    <dbReference type="NCBI Taxonomy" id="419940"/>
    <lineage>
        <taxon>Bacteria</taxon>
        <taxon>Pseudomonadati</taxon>
        <taxon>Bacteroidota</taxon>
        <taxon>Flavobacteriia</taxon>
        <taxon>Flavobacteriales</taxon>
        <taxon>Flavobacteriaceae</taxon>
    </lineage>
</organism>
<dbReference type="InterPro" id="IPR007296">
    <property type="entry name" value="DUF403"/>
</dbReference>
<dbReference type="InterPro" id="IPR025841">
    <property type="entry name" value="CP_ATPgrasp_2"/>
</dbReference>
<dbReference type="PANTHER" id="PTHR34595">
    <property type="entry name" value="BLR5612 PROTEIN"/>
    <property type="match status" value="1"/>
</dbReference>
<dbReference type="SUPFAM" id="SSF56059">
    <property type="entry name" value="Glutathione synthetase ATP-binding domain-like"/>
    <property type="match status" value="1"/>
</dbReference>
<evidence type="ECO:0000259" key="2">
    <source>
        <dbReference type="Pfam" id="PF14403"/>
    </source>
</evidence>
<dbReference type="InterPro" id="IPR051680">
    <property type="entry name" value="ATP-dep_Glu-Cys_Ligase-2"/>
</dbReference>
<proteinExistence type="predicted"/>
<evidence type="ECO:0000313" key="3">
    <source>
        <dbReference type="EMBL" id="SEQ33799.1"/>
    </source>
</evidence>